<organism evidence="3 4">
    <name type="scientific">Microbacterium testaceum (strain StLB037)</name>
    <dbReference type="NCBI Taxonomy" id="979556"/>
    <lineage>
        <taxon>Bacteria</taxon>
        <taxon>Bacillati</taxon>
        <taxon>Actinomycetota</taxon>
        <taxon>Actinomycetes</taxon>
        <taxon>Micrococcales</taxon>
        <taxon>Microbacteriaceae</taxon>
        <taxon>Microbacterium</taxon>
    </lineage>
</organism>
<evidence type="ECO:0000256" key="2">
    <source>
        <dbReference type="SAM" id="Phobius"/>
    </source>
</evidence>
<evidence type="ECO:0000256" key="1">
    <source>
        <dbReference type="SAM" id="MobiDB-lite"/>
    </source>
</evidence>
<feature type="region of interest" description="Disordered" evidence="1">
    <location>
        <begin position="1"/>
        <end position="45"/>
    </location>
</feature>
<reference evidence="3 4" key="1">
    <citation type="submission" date="2016-10" db="EMBL/GenBank/DDBJ databases">
        <authorList>
            <person name="de Groot N.N."/>
        </authorList>
    </citation>
    <scope>NUCLEOTIDE SEQUENCE [LARGE SCALE GENOMIC DNA]</scope>
    <source>
        <strain evidence="3 4">StLB037</strain>
    </source>
</reference>
<dbReference type="EMBL" id="FNJN01000005">
    <property type="protein sequence ID" value="SDP21194.1"/>
    <property type="molecule type" value="Genomic_DNA"/>
</dbReference>
<name>A0A1H0QV94_MICTS</name>
<feature type="compositionally biased region" description="Polar residues" evidence="1">
    <location>
        <begin position="27"/>
        <end position="37"/>
    </location>
</feature>
<accession>A0A1H0QV94</accession>
<evidence type="ECO:0000313" key="4">
    <source>
        <dbReference type="Proteomes" id="UP000186456"/>
    </source>
</evidence>
<dbReference type="RefSeq" id="WP_143017948.1">
    <property type="nucleotide sequence ID" value="NZ_FNJN01000005.1"/>
</dbReference>
<protein>
    <submittedName>
        <fullName evidence="3">Uncharacterized protein</fullName>
    </submittedName>
</protein>
<dbReference type="Proteomes" id="UP000186456">
    <property type="component" value="Unassembled WGS sequence"/>
</dbReference>
<sequence>MPTFSVPAALSASQRSAGAHPHPLRSNDPSADPTETSENVRSRDGGRAESLSFFRGVLIAALLVIPVWGGVIAVVALALSR</sequence>
<feature type="transmembrane region" description="Helical" evidence="2">
    <location>
        <begin position="53"/>
        <end position="79"/>
    </location>
</feature>
<keyword evidence="2" id="KW-0472">Membrane</keyword>
<proteinExistence type="predicted"/>
<gene>
    <name evidence="3" type="ORF">SAMN04487788_2585</name>
</gene>
<evidence type="ECO:0000313" key="3">
    <source>
        <dbReference type="EMBL" id="SDP21194.1"/>
    </source>
</evidence>
<keyword evidence="2" id="KW-0812">Transmembrane</keyword>
<dbReference type="AlphaFoldDB" id="A0A1H0QV94"/>
<keyword evidence="2" id="KW-1133">Transmembrane helix</keyword>